<dbReference type="SUPFAM" id="SSF52540">
    <property type="entry name" value="P-loop containing nucleoside triphosphate hydrolases"/>
    <property type="match status" value="1"/>
</dbReference>
<proteinExistence type="predicted"/>
<dbReference type="PANTHER" id="PTHR43581">
    <property type="entry name" value="ATP/GTP PHOSPHATASE"/>
    <property type="match status" value="1"/>
</dbReference>
<gene>
    <name evidence="2" type="ORF">SR908_12970</name>
</gene>
<dbReference type="Pfam" id="PF13304">
    <property type="entry name" value="AAA_21"/>
    <property type="match status" value="1"/>
</dbReference>
<dbReference type="InterPro" id="IPR027417">
    <property type="entry name" value="P-loop_NTPase"/>
</dbReference>
<dbReference type="Proteomes" id="UP001321908">
    <property type="component" value="Chromosome"/>
</dbReference>
<keyword evidence="3" id="KW-1185">Reference proteome</keyword>
<protein>
    <submittedName>
        <fullName evidence="2">AAA family ATPase</fullName>
    </submittedName>
</protein>
<evidence type="ECO:0000313" key="3">
    <source>
        <dbReference type="Proteomes" id="UP001321908"/>
    </source>
</evidence>
<reference evidence="2 3" key="1">
    <citation type="submission" date="2023-11" db="EMBL/GenBank/DDBJ databases">
        <title>MicrobeMod: A computational toolkit for identifying prokaryotic methylation and restriction-modification with nanopore sequencing.</title>
        <authorList>
            <person name="Crits-Christoph A."/>
            <person name="Kang S.C."/>
            <person name="Lee H."/>
            <person name="Ostrov N."/>
        </authorList>
    </citation>
    <scope>NUCLEOTIDE SEQUENCE [LARGE SCALE GENOMIC DNA]</scope>
    <source>
        <strain evidence="2 3">ATCC 43984</strain>
    </source>
</reference>
<sequence length="588" mass="64747">MPDSARIYKLIIKRFRGIEKLEWTPALGMNVLLGGGDAGKSTILDAVRLLLHPSNHVSVSEFDYWKRQHDDEFAIEAIISLPDSTEIGHQQKFAWPWQWNGHEAVVPSVDEGGAEDSEPVYRIRAIGTTDLEMSWEIVQPNEETDSLSAAVRRKIGVVRLTNDTRNDRDLRLVYGSALDRLVADPALRGRLGRRLSEIDLQTELGDDSTAALATLDNTLAAEQLPHNLALGLTSSQGLSIGALTGLVATDSSGTQLPLASWGSGTRRMVTLQIAKATEANTRITIIDEIERGLEPYRLRNLTHSLLNDGVQGFITTHSAVAISAMADAHLWYLDSGGQIGELQGADIARQQQRDAETFLAKLAVICEGVTEMGFLSVLLERGIEGDYRNYGIHLADGKGNDSTLALLKSLNGAGLQFAGFADDEGRDPGQWRDLKVSMGHRLFQWPDQRCSEEAVIGTIGVENLHLLLRDDDGDLIGDRMRTLATRIGSQTKTLEAIEESCARNDMTLRQLIIEAATGKAPDCLERPQRKEWKAHAKQWFKSELGGRELACHMFRLGGWPALKSILLPHINAIRLVVELPEIENISNG</sequence>
<evidence type="ECO:0000259" key="1">
    <source>
        <dbReference type="Pfam" id="PF13304"/>
    </source>
</evidence>
<organism evidence="2 3">
    <name type="scientific">Chromohalobacter canadensis</name>
    <dbReference type="NCBI Taxonomy" id="141389"/>
    <lineage>
        <taxon>Bacteria</taxon>
        <taxon>Pseudomonadati</taxon>
        <taxon>Pseudomonadota</taxon>
        <taxon>Gammaproteobacteria</taxon>
        <taxon>Oceanospirillales</taxon>
        <taxon>Halomonadaceae</taxon>
        <taxon>Chromohalobacter</taxon>
    </lineage>
</organism>
<accession>A0ABZ0Y961</accession>
<name>A0ABZ0Y961_9GAMM</name>
<dbReference type="InterPro" id="IPR051396">
    <property type="entry name" value="Bact_Antivir_Def_Nuclease"/>
</dbReference>
<dbReference type="RefSeq" id="WP_246920563.1">
    <property type="nucleotide sequence ID" value="NZ_CP140151.1"/>
</dbReference>
<evidence type="ECO:0000313" key="2">
    <source>
        <dbReference type="EMBL" id="WQH08378.1"/>
    </source>
</evidence>
<dbReference type="PANTHER" id="PTHR43581:SF4">
    <property type="entry name" value="ATP_GTP PHOSPHATASE"/>
    <property type="match status" value="1"/>
</dbReference>
<dbReference type="InterPro" id="IPR003959">
    <property type="entry name" value="ATPase_AAA_core"/>
</dbReference>
<feature type="domain" description="ATPase AAA-type core" evidence="1">
    <location>
        <begin position="167"/>
        <end position="322"/>
    </location>
</feature>
<dbReference type="Gene3D" id="3.40.50.300">
    <property type="entry name" value="P-loop containing nucleotide triphosphate hydrolases"/>
    <property type="match status" value="1"/>
</dbReference>
<dbReference type="EMBL" id="CP140151">
    <property type="protein sequence ID" value="WQH08378.1"/>
    <property type="molecule type" value="Genomic_DNA"/>
</dbReference>